<gene>
    <name evidence="2" type="ORF">HU200_008992</name>
</gene>
<organism evidence="2 3">
    <name type="scientific">Digitaria exilis</name>
    <dbReference type="NCBI Taxonomy" id="1010633"/>
    <lineage>
        <taxon>Eukaryota</taxon>
        <taxon>Viridiplantae</taxon>
        <taxon>Streptophyta</taxon>
        <taxon>Embryophyta</taxon>
        <taxon>Tracheophyta</taxon>
        <taxon>Spermatophyta</taxon>
        <taxon>Magnoliopsida</taxon>
        <taxon>Liliopsida</taxon>
        <taxon>Poales</taxon>
        <taxon>Poaceae</taxon>
        <taxon>PACMAD clade</taxon>
        <taxon>Panicoideae</taxon>
        <taxon>Panicodae</taxon>
        <taxon>Paniceae</taxon>
        <taxon>Anthephorinae</taxon>
        <taxon>Digitaria</taxon>
    </lineage>
</organism>
<reference evidence="2" key="1">
    <citation type="submission" date="2020-07" db="EMBL/GenBank/DDBJ databases">
        <title>Genome sequence and genetic diversity analysis of an under-domesticated orphan crop, white fonio (Digitaria exilis).</title>
        <authorList>
            <person name="Bennetzen J.L."/>
            <person name="Chen S."/>
            <person name="Ma X."/>
            <person name="Wang X."/>
            <person name="Yssel A.E.J."/>
            <person name="Chaluvadi S.R."/>
            <person name="Johnson M."/>
            <person name="Gangashetty P."/>
            <person name="Hamidou F."/>
            <person name="Sanogo M.D."/>
            <person name="Zwaenepoel A."/>
            <person name="Wallace J."/>
            <person name="Van De Peer Y."/>
            <person name="Van Deynze A."/>
        </authorList>
    </citation>
    <scope>NUCLEOTIDE SEQUENCE</scope>
    <source>
        <tissue evidence="2">Leaves</tissue>
    </source>
</reference>
<feature type="region of interest" description="Disordered" evidence="1">
    <location>
        <begin position="120"/>
        <end position="200"/>
    </location>
</feature>
<name>A0A835KT26_9POAL</name>
<feature type="compositionally biased region" description="Acidic residues" evidence="1">
    <location>
        <begin position="126"/>
        <end position="141"/>
    </location>
</feature>
<feature type="compositionally biased region" description="Acidic residues" evidence="1">
    <location>
        <begin position="160"/>
        <end position="188"/>
    </location>
</feature>
<keyword evidence="3" id="KW-1185">Reference proteome</keyword>
<comment type="caution">
    <text evidence="2">The sequence shown here is derived from an EMBL/GenBank/DDBJ whole genome shotgun (WGS) entry which is preliminary data.</text>
</comment>
<dbReference type="Proteomes" id="UP000636709">
    <property type="component" value="Unassembled WGS sequence"/>
</dbReference>
<evidence type="ECO:0000313" key="3">
    <source>
        <dbReference type="Proteomes" id="UP000636709"/>
    </source>
</evidence>
<dbReference type="OrthoDB" id="693938at2759"/>
<evidence type="ECO:0000313" key="2">
    <source>
        <dbReference type="EMBL" id="KAF8762855.1"/>
    </source>
</evidence>
<proteinExistence type="predicted"/>
<accession>A0A835KT26</accession>
<evidence type="ECO:0000256" key="1">
    <source>
        <dbReference type="SAM" id="MobiDB-lite"/>
    </source>
</evidence>
<sequence>MVCLVRWFHGGVVKENGEFENMKDVTRMFEVALCLHEIVECARSHFSCGVDDEISLKGRLDCGRGRAAYALVDLKTDVEWDQFKRLVEQSSVPYLDVVVTSQKTASRELGIGVIQQEQLQSKGTEFADDSNSETFSFDETELGTAHDYFPNDVFEREEAKEDDDDDISEGSDGGDDNDGYESEGEEVERDSAPPPGDSHHVVLPPVPTNICPPHDDDTFMRHMADGAHKRGSVTYTARELDLLKQCHVEIPHVANDKDISCVDRAICETTLVHAEDEGLPQCETPEIEAKTKFDTFENLKFFLADHAVRFHRPFAVVHCDKNERYEIMCKQGCM</sequence>
<dbReference type="EMBL" id="JACEFO010000600">
    <property type="protein sequence ID" value="KAF8762855.1"/>
    <property type="molecule type" value="Genomic_DNA"/>
</dbReference>
<dbReference type="AlphaFoldDB" id="A0A835KT26"/>
<protein>
    <submittedName>
        <fullName evidence="2">Uncharacterized protein</fullName>
    </submittedName>
</protein>